<evidence type="ECO:0000313" key="3">
    <source>
        <dbReference type="EnsemblMetazoa" id="CapteP195177"/>
    </source>
</evidence>
<sequence length="106" mass="12250">MTTAVDPGINDHMTKVQLRLLQQKLQESRNGSRLSSSSNNDNGMEQTVRLHQAMLRRQELMDKIKHEQALQEDPKRPRSYVTRRDRHSPPPSRRAGSLPPEFKHGN</sequence>
<feature type="region of interest" description="Disordered" evidence="1">
    <location>
        <begin position="62"/>
        <end position="106"/>
    </location>
</feature>
<name>R7UD70_CAPTE</name>
<accession>R7UD70</accession>
<dbReference type="AlphaFoldDB" id="R7UD70"/>
<keyword evidence="4" id="KW-1185">Reference proteome</keyword>
<feature type="region of interest" description="Disordered" evidence="1">
    <location>
        <begin position="24"/>
        <end position="48"/>
    </location>
</feature>
<reference evidence="2 4" key="2">
    <citation type="journal article" date="2013" name="Nature">
        <title>Insights into bilaterian evolution from three spiralian genomes.</title>
        <authorList>
            <person name="Simakov O."/>
            <person name="Marletaz F."/>
            <person name="Cho S.J."/>
            <person name="Edsinger-Gonzales E."/>
            <person name="Havlak P."/>
            <person name="Hellsten U."/>
            <person name="Kuo D.H."/>
            <person name="Larsson T."/>
            <person name="Lv J."/>
            <person name="Arendt D."/>
            <person name="Savage R."/>
            <person name="Osoegawa K."/>
            <person name="de Jong P."/>
            <person name="Grimwood J."/>
            <person name="Chapman J.A."/>
            <person name="Shapiro H."/>
            <person name="Aerts A."/>
            <person name="Otillar R.P."/>
            <person name="Terry A.Y."/>
            <person name="Boore J.L."/>
            <person name="Grigoriev I.V."/>
            <person name="Lindberg D.R."/>
            <person name="Seaver E.C."/>
            <person name="Weisblat D.A."/>
            <person name="Putnam N.H."/>
            <person name="Rokhsar D.S."/>
        </authorList>
    </citation>
    <scope>NUCLEOTIDE SEQUENCE</scope>
    <source>
        <strain evidence="2 4">I ESC-2004</strain>
    </source>
</reference>
<organism evidence="2">
    <name type="scientific">Capitella teleta</name>
    <name type="common">Polychaete worm</name>
    <dbReference type="NCBI Taxonomy" id="283909"/>
    <lineage>
        <taxon>Eukaryota</taxon>
        <taxon>Metazoa</taxon>
        <taxon>Spiralia</taxon>
        <taxon>Lophotrochozoa</taxon>
        <taxon>Annelida</taxon>
        <taxon>Polychaeta</taxon>
        <taxon>Sedentaria</taxon>
        <taxon>Scolecida</taxon>
        <taxon>Capitellidae</taxon>
        <taxon>Capitella</taxon>
    </lineage>
</organism>
<reference evidence="4" key="1">
    <citation type="submission" date="2012-12" db="EMBL/GenBank/DDBJ databases">
        <authorList>
            <person name="Hellsten U."/>
            <person name="Grimwood J."/>
            <person name="Chapman J.A."/>
            <person name="Shapiro H."/>
            <person name="Aerts A."/>
            <person name="Otillar R.P."/>
            <person name="Terry A.Y."/>
            <person name="Boore J.L."/>
            <person name="Simakov O."/>
            <person name="Marletaz F."/>
            <person name="Cho S.-J."/>
            <person name="Edsinger-Gonzales E."/>
            <person name="Havlak P."/>
            <person name="Kuo D.-H."/>
            <person name="Larsson T."/>
            <person name="Lv J."/>
            <person name="Arendt D."/>
            <person name="Savage R."/>
            <person name="Osoegawa K."/>
            <person name="de Jong P."/>
            <person name="Lindberg D.R."/>
            <person name="Seaver E.C."/>
            <person name="Weisblat D.A."/>
            <person name="Putnam N.H."/>
            <person name="Grigoriev I.V."/>
            <person name="Rokhsar D.S."/>
        </authorList>
    </citation>
    <scope>NUCLEOTIDE SEQUENCE</scope>
    <source>
        <strain evidence="4">I ESC-2004</strain>
    </source>
</reference>
<dbReference type="Proteomes" id="UP000014760">
    <property type="component" value="Unassembled WGS sequence"/>
</dbReference>
<feature type="compositionally biased region" description="Low complexity" evidence="1">
    <location>
        <begin position="24"/>
        <end position="43"/>
    </location>
</feature>
<dbReference type="EMBL" id="KB304715">
    <property type="protein sequence ID" value="ELU01748.1"/>
    <property type="molecule type" value="Genomic_DNA"/>
</dbReference>
<reference evidence="3" key="3">
    <citation type="submission" date="2015-06" db="UniProtKB">
        <authorList>
            <consortium name="EnsemblMetazoa"/>
        </authorList>
    </citation>
    <scope>IDENTIFICATION</scope>
</reference>
<dbReference type="HOGENOM" id="CLU_2225687_0_0_1"/>
<evidence type="ECO:0000313" key="4">
    <source>
        <dbReference type="Proteomes" id="UP000014760"/>
    </source>
</evidence>
<proteinExistence type="predicted"/>
<evidence type="ECO:0000256" key="1">
    <source>
        <dbReference type="SAM" id="MobiDB-lite"/>
    </source>
</evidence>
<evidence type="ECO:0000313" key="2">
    <source>
        <dbReference type="EMBL" id="ELU01748.1"/>
    </source>
</evidence>
<protein>
    <submittedName>
        <fullName evidence="2 3">Uncharacterized protein</fullName>
    </submittedName>
</protein>
<dbReference type="EnsemblMetazoa" id="CapteT195177">
    <property type="protein sequence ID" value="CapteP195177"/>
    <property type="gene ID" value="CapteG195177"/>
</dbReference>
<dbReference type="EMBL" id="AMQN01009141">
    <property type="status" value="NOT_ANNOTATED_CDS"/>
    <property type="molecule type" value="Genomic_DNA"/>
</dbReference>
<feature type="compositionally biased region" description="Basic and acidic residues" evidence="1">
    <location>
        <begin position="62"/>
        <end position="76"/>
    </location>
</feature>
<gene>
    <name evidence="2" type="ORF">CAPTEDRAFT_195177</name>
</gene>